<dbReference type="GeneID" id="27694973"/>
<gene>
    <name evidence="6" type="ORF">Z519_02045</name>
</gene>
<dbReference type="VEuPathDB" id="FungiDB:Z519_02045"/>
<keyword evidence="3" id="KW-0560">Oxidoreductase</keyword>
<dbReference type="HOGENOM" id="CLU_963125_0_0_1"/>
<comment type="cofactor">
    <cofactor evidence="5">
        <name>heme</name>
        <dbReference type="ChEBI" id="CHEBI:30413"/>
    </cofactor>
</comment>
<evidence type="ECO:0000313" key="6">
    <source>
        <dbReference type="EMBL" id="KIW96654.1"/>
    </source>
</evidence>
<sequence length="289" mass="32546">MMVFPDVQKRAQQELDKVVGSGRLPTMDDGADLLYVHACAKESLRWMPTTVYGAPHATTVDDEYIGYRIPAAASVIPNVWYITQDPKRTPRPRVFNPTRHMNDLQSEFQSANRSHVSGRHYFVFGVGRRLCQWAHIADRSLFLGVSRMLGGFDFSRPLAEKDEPITSDINDLRGGAAIAPTPFKVIIKLRSKERADLIRGVWADTEANTGSRNQRVEARTGRDGVWHVYNPTCRRVSINETRCERHIQIVGRVAASKLGTQLGQADRLEELVKLRVASSKTHKRANTAR</sequence>
<dbReference type="PRINTS" id="PR00463">
    <property type="entry name" value="EP450I"/>
</dbReference>
<dbReference type="InterPro" id="IPR036396">
    <property type="entry name" value="Cyt_P450_sf"/>
</dbReference>
<comment type="similarity">
    <text evidence="1">Belongs to the cytochrome P450 family.</text>
</comment>
<dbReference type="GO" id="GO:0020037">
    <property type="term" value="F:heme binding"/>
    <property type="evidence" value="ECO:0007669"/>
    <property type="project" value="InterPro"/>
</dbReference>
<dbReference type="Pfam" id="PF00067">
    <property type="entry name" value="p450"/>
    <property type="match status" value="1"/>
</dbReference>
<keyword evidence="7" id="KW-1185">Reference proteome</keyword>
<dbReference type="OrthoDB" id="1103324at2759"/>
<dbReference type="GO" id="GO:0004497">
    <property type="term" value="F:monooxygenase activity"/>
    <property type="evidence" value="ECO:0007669"/>
    <property type="project" value="InterPro"/>
</dbReference>
<evidence type="ECO:0000256" key="1">
    <source>
        <dbReference type="ARBA" id="ARBA00010617"/>
    </source>
</evidence>
<dbReference type="GO" id="GO:0016705">
    <property type="term" value="F:oxidoreductase activity, acting on paired donors, with incorporation or reduction of molecular oxygen"/>
    <property type="evidence" value="ECO:0007669"/>
    <property type="project" value="InterPro"/>
</dbReference>
<keyword evidence="4 5" id="KW-0408">Iron</keyword>
<protein>
    <recommendedName>
        <fullName evidence="8">Cytochrome P450</fullName>
    </recommendedName>
</protein>
<evidence type="ECO:0008006" key="8">
    <source>
        <dbReference type="Google" id="ProtNLM"/>
    </source>
</evidence>
<reference evidence="6" key="1">
    <citation type="submission" date="2015-01" db="EMBL/GenBank/DDBJ databases">
        <title>The Genome Sequence of Cladophialophora bantiana CBS 173.52.</title>
        <authorList>
            <consortium name="The Broad Institute Genomics Platform"/>
            <person name="Cuomo C."/>
            <person name="de Hoog S."/>
            <person name="Gorbushina A."/>
            <person name="Stielow B."/>
            <person name="Teixiera M."/>
            <person name="Abouelleil A."/>
            <person name="Chapman S.B."/>
            <person name="Priest M."/>
            <person name="Young S.K."/>
            <person name="Wortman J."/>
            <person name="Nusbaum C."/>
            <person name="Birren B."/>
        </authorList>
    </citation>
    <scope>NUCLEOTIDE SEQUENCE [LARGE SCALE GENOMIC DNA]</scope>
    <source>
        <strain evidence="6">CBS 173.52</strain>
    </source>
</reference>
<dbReference type="RefSeq" id="XP_016623323.1">
    <property type="nucleotide sequence ID" value="XM_016759802.1"/>
</dbReference>
<evidence type="ECO:0000256" key="4">
    <source>
        <dbReference type="ARBA" id="ARBA00023004"/>
    </source>
</evidence>
<dbReference type="InterPro" id="IPR002401">
    <property type="entry name" value="Cyt_P450_E_grp-I"/>
</dbReference>
<dbReference type="PANTHER" id="PTHR46300">
    <property type="entry name" value="P450, PUTATIVE (EUROFUNG)-RELATED-RELATED"/>
    <property type="match status" value="1"/>
</dbReference>
<dbReference type="PANTHER" id="PTHR46300:SF5">
    <property type="entry name" value="CYTOCHROME P450"/>
    <property type="match status" value="1"/>
</dbReference>
<organism evidence="6 7">
    <name type="scientific">Cladophialophora bantiana (strain ATCC 10958 / CBS 173.52 / CDC B-1940 / NIH 8579)</name>
    <name type="common">Xylohypha bantiana</name>
    <dbReference type="NCBI Taxonomy" id="1442370"/>
    <lineage>
        <taxon>Eukaryota</taxon>
        <taxon>Fungi</taxon>
        <taxon>Dikarya</taxon>
        <taxon>Ascomycota</taxon>
        <taxon>Pezizomycotina</taxon>
        <taxon>Eurotiomycetes</taxon>
        <taxon>Chaetothyriomycetidae</taxon>
        <taxon>Chaetothyriales</taxon>
        <taxon>Herpotrichiellaceae</taxon>
        <taxon>Cladophialophora</taxon>
    </lineage>
</organism>
<dbReference type="Gene3D" id="1.10.630.10">
    <property type="entry name" value="Cytochrome P450"/>
    <property type="match status" value="1"/>
</dbReference>
<dbReference type="GO" id="GO:0005506">
    <property type="term" value="F:iron ion binding"/>
    <property type="evidence" value="ECO:0007669"/>
    <property type="project" value="InterPro"/>
</dbReference>
<feature type="binding site" description="axial binding residue" evidence="5">
    <location>
        <position position="131"/>
    </location>
    <ligand>
        <name>heme</name>
        <dbReference type="ChEBI" id="CHEBI:30413"/>
    </ligand>
    <ligandPart>
        <name>Fe</name>
        <dbReference type="ChEBI" id="CHEBI:18248"/>
    </ligandPart>
</feature>
<dbReference type="EMBL" id="KN846982">
    <property type="protein sequence ID" value="KIW96654.1"/>
    <property type="molecule type" value="Genomic_DNA"/>
</dbReference>
<dbReference type="Proteomes" id="UP000053789">
    <property type="component" value="Unassembled WGS sequence"/>
</dbReference>
<name>A0A0D2IIQ5_CLAB1</name>
<keyword evidence="5" id="KW-0349">Heme</keyword>
<dbReference type="SUPFAM" id="SSF48264">
    <property type="entry name" value="Cytochrome P450"/>
    <property type="match status" value="1"/>
</dbReference>
<evidence type="ECO:0000256" key="3">
    <source>
        <dbReference type="ARBA" id="ARBA00023002"/>
    </source>
</evidence>
<dbReference type="AlphaFoldDB" id="A0A0D2IIQ5"/>
<evidence type="ECO:0000313" key="7">
    <source>
        <dbReference type="Proteomes" id="UP000053789"/>
    </source>
</evidence>
<accession>A0A0D2IIQ5</accession>
<dbReference type="InterPro" id="IPR050364">
    <property type="entry name" value="Cytochrome_P450_fung"/>
</dbReference>
<dbReference type="InterPro" id="IPR001128">
    <property type="entry name" value="Cyt_P450"/>
</dbReference>
<evidence type="ECO:0000256" key="2">
    <source>
        <dbReference type="ARBA" id="ARBA00022723"/>
    </source>
</evidence>
<proteinExistence type="inferred from homology"/>
<evidence type="ECO:0000256" key="5">
    <source>
        <dbReference type="PIRSR" id="PIRSR602401-1"/>
    </source>
</evidence>
<keyword evidence="2 5" id="KW-0479">Metal-binding</keyword>